<dbReference type="SMART" id="SM00354">
    <property type="entry name" value="HTH_LACI"/>
    <property type="match status" value="1"/>
</dbReference>
<evidence type="ECO:0000313" key="6">
    <source>
        <dbReference type="Proteomes" id="UP000547209"/>
    </source>
</evidence>
<reference evidence="5 6" key="1">
    <citation type="submission" date="2020-08" db="EMBL/GenBank/DDBJ databases">
        <title>Cohnella phylogeny.</title>
        <authorList>
            <person name="Dunlap C."/>
        </authorList>
    </citation>
    <scope>NUCLEOTIDE SEQUENCE [LARGE SCALE GENOMIC DNA]</scope>
    <source>
        <strain evidence="5 6">DSM 28246</strain>
    </source>
</reference>
<name>A0A7X0VFU8_9BACL</name>
<dbReference type="CDD" id="cd01392">
    <property type="entry name" value="HTH_LacI"/>
    <property type="match status" value="1"/>
</dbReference>
<organism evidence="5 6">
    <name type="scientific">Cohnella nanjingensis</name>
    <dbReference type="NCBI Taxonomy" id="1387779"/>
    <lineage>
        <taxon>Bacteria</taxon>
        <taxon>Bacillati</taxon>
        <taxon>Bacillota</taxon>
        <taxon>Bacilli</taxon>
        <taxon>Bacillales</taxon>
        <taxon>Paenibacillaceae</taxon>
        <taxon>Cohnella</taxon>
    </lineage>
</organism>
<dbReference type="AlphaFoldDB" id="A0A7X0VFU8"/>
<dbReference type="InterPro" id="IPR010982">
    <property type="entry name" value="Lambda_DNA-bd_dom_sf"/>
</dbReference>
<dbReference type="Proteomes" id="UP000547209">
    <property type="component" value="Unassembled WGS sequence"/>
</dbReference>
<dbReference type="GO" id="GO:0000976">
    <property type="term" value="F:transcription cis-regulatory region binding"/>
    <property type="evidence" value="ECO:0007669"/>
    <property type="project" value="TreeGrafter"/>
</dbReference>
<keyword evidence="1" id="KW-0805">Transcription regulation</keyword>
<keyword evidence="2 5" id="KW-0238">DNA-binding</keyword>
<dbReference type="GO" id="GO:0003700">
    <property type="term" value="F:DNA-binding transcription factor activity"/>
    <property type="evidence" value="ECO:0007669"/>
    <property type="project" value="TreeGrafter"/>
</dbReference>
<evidence type="ECO:0000259" key="4">
    <source>
        <dbReference type="PROSITE" id="PS50932"/>
    </source>
</evidence>
<dbReference type="PANTHER" id="PTHR30146:SF109">
    <property type="entry name" value="HTH-TYPE TRANSCRIPTIONAL REGULATOR GALS"/>
    <property type="match status" value="1"/>
</dbReference>
<dbReference type="SUPFAM" id="SSF53822">
    <property type="entry name" value="Periplasmic binding protein-like I"/>
    <property type="match status" value="1"/>
</dbReference>
<dbReference type="Pfam" id="PF13377">
    <property type="entry name" value="Peripla_BP_3"/>
    <property type="match status" value="1"/>
</dbReference>
<keyword evidence="3" id="KW-0804">Transcription</keyword>
<comment type="caution">
    <text evidence="5">The sequence shown here is derived from an EMBL/GenBank/DDBJ whole genome shotgun (WGS) entry which is preliminary data.</text>
</comment>
<keyword evidence="6" id="KW-1185">Reference proteome</keyword>
<dbReference type="Gene3D" id="1.10.260.40">
    <property type="entry name" value="lambda repressor-like DNA-binding domains"/>
    <property type="match status" value="1"/>
</dbReference>
<dbReference type="RefSeq" id="WP_185143973.1">
    <property type="nucleotide sequence ID" value="NZ_JACJVP010000027.1"/>
</dbReference>
<dbReference type="PANTHER" id="PTHR30146">
    <property type="entry name" value="LACI-RELATED TRANSCRIPTIONAL REPRESSOR"/>
    <property type="match status" value="1"/>
</dbReference>
<dbReference type="InterPro" id="IPR046335">
    <property type="entry name" value="LacI/GalR-like_sensor"/>
</dbReference>
<dbReference type="Pfam" id="PF00356">
    <property type="entry name" value="LacI"/>
    <property type="match status" value="1"/>
</dbReference>
<dbReference type="Gene3D" id="3.40.50.2300">
    <property type="match status" value="2"/>
</dbReference>
<dbReference type="PROSITE" id="PS50932">
    <property type="entry name" value="HTH_LACI_2"/>
    <property type="match status" value="1"/>
</dbReference>
<dbReference type="SUPFAM" id="SSF47413">
    <property type="entry name" value="lambda repressor-like DNA-binding domains"/>
    <property type="match status" value="1"/>
</dbReference>
<accession>A0A7X0VFU8</accession>
<sequence length="342" mass="37579">MDKHTIYHIAERVGVSPSTVSRALSGRGYCGPKTKSKILAAAEEMNYAPNSAGKALKMKQTNKILFAVPDICNPFYFDMINGINQVLEEYGYLMILFYTKHSLKEELKAIQNVKEKVADGMIMVSFDFGEDNICAINALQAPVVLTNKYVSPAGRDRFDYVYVDTYEGIVLGTEHLIRQGISRIGYIGGSLAEQTGHQRFCGYRDALTAAGLPFAERLVAESDYTEHGGYLAAQAMLRGADRPEGIVAANDLMAIGVMKACEEAGLRIPDDIAIVGMDNLDIASRVHPKLTSVALMQEEIGRQAAQVLMDRIRGVPRPPGEIKLLPRLVVRDSSRRHAAQRG</sequence>
<evidence type="ECO:0000256" key="1">
    <source>
        <dbReference type="ARBA" id="ARBA00023015"/>
    </source>
</evidence>
<dbReference type="InterPro" id="IPR000843">
    <property type="entry name" value="HTH_LacI"/>
</dbReference>
<evidence type="ECO:0000313" key="5">
    <source>
        <dbReference type="EMBL" id="MBB6672427.1"/>
    </source>
</evidence>
<dbReference type="EMBL" id="JACJVP010000027">
    <property type="protein sequence ID" value="MBB6672427.1"/>
    <property type="molecule type" value="Genomic_DNA"/>
</dbReference>
<evidence type="ECO:0000256" key="3">
    <source>
        <dbReference type="ARBA" id="ARBA00023163"/>
    </source>
</evidence>
<evidence type="ECO:0000256" key="2">
    <source>
        <dbReference type="ARBA" id="ARBA00023125"/>
    </source>
</evidence>
<protein>
    <submittedName>
        <fullName evidence="5">LacI family DNA-binding transcriptional regulator</fullName>
    </submittedName>
</protein>
<feature type="domain" description="HTH lacI-type" evidence="4">
    <location>
        <begin position="5"/>
        <end position="58"/>
    </location>
</feature>
<proteinExistence type="predicted"/>
<dbReference type="InterPro" id="IPR028082">
    <property type="entry name" value="Peripla_BP_I"/>
</dbReference>
<gene>
    <name evidence="5" type="ORF">H7C19_17245</name>
</gene>
<dbReference type="CDD" id="cd06267">
    <property type="entry name" value="PBP1_LacI_sugar_binding-like"/>
    <property type="match status" value="1"/>
</dbReference>